<comment type="subcellular location">
    <subcellularLocation>
        <location evidence="1">Cell envelope</location>
    </subcellularLocation>
</comment>
<dbReference type="EMBL" id="BLXX01000001">
    <property type="protein sequence ID" value="GFO57973.1"/>
    <property type="molecule type" value="Genomic_DNA"/>
</dbReference>
<accession>A0A6V8MDV2</accession>
<dbReference type="GO" id="GO:0055085">
    <property type="term" value="P:transmembrane transport"/>
    <property type="evidence" value="ECO:0007669"/>
    <property type="project" value="InterPro"/>
</dbReference>
<comment type="caution">
    <text evidence="7">The sequence shown here is derived from an EMBL/GenBank/DDBJ whole genome shotgun (WGS) entry which is preliminary data.</text>
</comment>
<evidence type="ECO:0000256" key="3">
    <source>
        <dbReference type="SAM" id="MobiDB-lite"/>
    </source>
</evidence>
<dbReference type="PANTHER" id="PTHR30386">
    <property type="entry name" value="MEMBRANE FUSION SUBUNIT OF EMRAB-TOLC MULTIDRUG EFFLUX PUMP"/>
    <property type="match status" value="1"/>
</dbReference>
<dbReference type="AlphaFoldDB" id="A0A6V8MDV2"/>
<dbReference type="InterPro" id="IPR050739">
    <property type="entry name" value="MFP"/>
</dbReference>
<sequence>MAEGSELSAESEQAPADRKGLNKKQRGGIILLVIIICAGTFGVTQWAHSKTHIETDNAFIESHVHSISSRVPALVKQVTVVDNQFVHKGDLLVELDAADYQAKLRTAAASLEMAKNETSGDYAQVESARANVGLAAAKLEQAKLDLSRGAALFAKEVIPKEQLDRLQTAKKVAELQLKEAEESERRAQALIGMSGSGSKDARVAQKKGELDTASLNLSYTRIVAPSDGYVTRKSVEPGNYVQPGQALMALVTLEDSWVTANYKESQLTDVRPGQKVEFTVDSYPGRTFTGYVESIMAGTGAAFSLLPPENATGNYVKVIQRIPVRIAIDKNSDPSHLLRVGMSVVPTILTGKKFGDVIKGH</sequence>
<evidence type="ECO:0000313" key="8">
    <source>
        <dbReference type="Proteomes" id="UP000556026"/>
    </source>
</evidence>
<feature type="domain" description="Multidrug resistance protein MdtA-like barrel-sandwich hybrid" evidence="5">
    <location>
        <begin position="66"/>
        <end position="252"/>
    </location>
</feature>
<dbReference type="RefSeq" id="WP_183352825.1">
    <property type="nucleotide sequence ID" value="NZ_BLXX01000001.1"/>
</dbReference>
<dbReference type="GO" id="GO:0030313">
    <property type="term" value="C:cell envelope"/>
    <property type="evidence" value="ECO:0007669"/>
    <property type="project" value="UniProtKB-SubCell"/>
</dbReference>
<name>A0A6V8MDV2_9BACT</name>
<dbReference type="Gene3D" id="1.10.287.470">
    <property type="entry name" value="Helix hairpin bin"/>
    <property type="match status" value="2"/>
</dbReference>
<dbReference type="InterPro" id="IPR058625">
    <property type="entry name" value="MdtA-like_BSH"/>
</dbReference>
<reference evidence="8" key="1">
    <citation type="submission" date="2020-06" db="EMBL/GenBank/DDBJ databases">
        <title>Draft genomic sequence of Geomonas sp. Red330.</title>
        <authorList>
            <person name="Itoh H."/>
            <person name="Zhenxing X."/>
            <person name="Ushijima N."/>
            <person name="Masuda Y."/>
            <person name="Shiratori Y."/>
            <person name="Senoo K."/>
        </authorList>
    </citation>
    <scope>NUCLEOTIDE SEQUENCE [LARGE SCALE GENOMIC DNA]</scope>
    <source>
        <strain evidence="8">Red330</strain>
    </source>
</reference>
<keyword evidence="8" id="KW-1185">Reference proteome</keyword>
<dbReference type="Pfam" id="PF25954">
    <property type="entry name" value="Beta-barrel_RND_2"/>
    <property type="match status" value="1"/>
</dbReference>
<keyword evidence="4" id="KW-0472">Membrane</keyword>
<dbReference type="Pfam" id="PF25917">
    <property type="entry name" value="BSH_RND"/>
    <property type="match status" value="1"/>
</dbReference>
<evidence type="ECO:0000259" key="6">
    <source>
        <dbReference type="Pfam" id="PF25954"/>
    </source>
</evidence>
<evidence type="ECO:0000256" key="4">
    <source>
        <dbReference type="SAM" id="Phobius"/>
    </source>
</evidence>
<evidence type="ECO:0000256" key="2">
    <source>
        <dbReference type="SAM" id="Coils"/>
    </source>
</evidence>
<organism evidence="7 8">
    <name type="scientific">Geomonas silvestris</name>
    <dbReference type="NCBI Taxonomy" id="2740184"/>
    <lineage>
        <taxon>Bacteria</taxon>
        <taxon>Pseudomonadati</taxon>
        <taxon>Thermodesulfobacteriota</taxon>
        <taxon>Desulfuromonadia</taxon>
        <taxon>Geobacterales</taxon>
        <taxon>Geobacteraceae</taxon>
        <taxon>Geomonas</taxon>
    </lineage>
</organism>
<dbReference type="InterPro" id="IPR058792">
    <property type="entry name" value="Beta-barrel_RND_2"/>
</dbReference>
<keyword evidence="4" id="KW-0812">Transmembrane</keyword>
<proteinExistence type="predicted"/>
<protein>
    <submittedName>
        <fullName evidence="7">RND transporter</fullName>
    </submittedName>
</protein>
<feature type="transmembrane region" description="Helical" evidence="4">
    <location>
        <begin position="28"/>
        <end position="47"/>
    </location>
</feature>
<dbReference type="SUPFAM" id="SSF111369">
    <property type="entry name" value="HlyD-like secretion proteins"/>
    <property type="match status" value="2"/>
</dbReference>
<dbReference type="Proteomes" id="UP000556026">
    <property type="component" value="Unassembled WGS sequence"/>
</dbReference>
<evidence type="ECO:0000259" key="5">
    <source>
        <dbReference type="Pfam" id="PF25917"/>
    </source>
</evidence>
<evidence type="ECO:0000313" key="7">
    <source>
        <dbReference type="EMBL" id="GFO57973.1"/>
    </source>
</evidence>
<feature type="coiled-coil region" evidence="2">
    <location>
        <begin position="163"/>
        <end position="190"/>
    </location>
</feature>
<dbReference type="Gene3D" id="2.40.50.100">
    <property type="match status" value="1"/>
</dbReference>
<keyword evidence="4" id="KW-1133">Transmembrane helix</keyword>
<dbReference type="Gene3D" id="2.40.30.170">
    <property type="match status" value="1"/>
</dbReference>
<evidence type="ECO:0000256" key="1">
    <source>
        <dbReference type="ARBA" id="ARBA00004196"/>
    </source>
</evidence>
<keyword evidence="2" id="KW-0175">Coiled coil</keyword>
<feature type="region of interest" description="Disordered" evidence="3">
    <location>
        <begin position="1"/>
        <end position="20"/>
    </location>
</feature>
<gene>
    <name evidence="7" type="ORF">GMST_02980</name>
</gene>
<feature type="domain" description="CusB-like beta-barrel" evidence="6">
    <location>
        <begin position="257"/>
        <end position="298"/>
    </location>
</feature>
<dbReference type="PANTHER" id="PTHR30386:SF19">
    <property type="entry name" value="MULTIDRUG EXPORT PROTEIN EMRA-RELATED"/>
    <property type="match status" value="1"/>
</dbReference>